<feature type="region of interest" description="Disordered" evidence="1">
    <location>
        <begin position="84"/>
        <end position="141"/>
    </location>
</feature>
<evidence type="ECO:0000256" key="1">
    <source>
        <dbReference type="SAM" id="MobiDB-lite"/>
    </source>
</evidence>
<evidence type="ECO:0000313" key="4">
    <source>
        <dbReference type="WBParaSite" id="NBR_0001915801-mRNA-1"/>
    </source>
</evidence>
<dbReference type="WBParaSite" id="NBR_0001915801-mRNA-1">
    <property type="protein sequence ID" value="NBR_0001915801-mRNA-1"/>
    <property type="gene ID" value="NBR_0001915801"/>
</dbReference>
<dbReference type="Proteomes" id="UP000271162">
    <property type="component" value="Unassembled WGS sequence"/>
</dbReference>
<reference evidence="2 3" key="2">
    <citation type="submission" date="2018-11" db="EMBL/GenBank/DDBJ databases">
        <authorList>
            <consortium name="Pathogen Informatics"/>
        </authorList>
    </citation>
    <scope>NUCLEOTIDE SEQUENCE [LARGE SCALE GENOMIC DNA]</scope>
</reference>
<gene>
    <name evidence="2" type="ORF">NBR_LOCUS19159</name>
</gene>
<evidence type="ECO:0000313" key="3">
    <source>
        <dbReference type="Proteomes" id="UP000271162"/>
    </source>
</evidence>
<name>A0A0N4YPI7_NIPBR</name>
<protein>
    <submittedName>
        <fullName evidence="4">Protamine-2</fullName>
    </submittedName>
</protein>
<feature type="compositionally biased region" description="Polar residues" evidence="1">
    <location>
        <begin position="88"/>
        <end position="102"/>
    </location>
</feature>
<organism evidence="4">
    <name type="scientific">Nippostrongylus brasiliensis</name>
    <name type="common">Rat hookworm</name>
    <dbReference type="NCBI Taxonomy" id="27835"/>
    <lineage>
        <taxon>Eukaryota</taxon>
        <taxon>Metazoa</taxon>
        <taxon>Ecdysozoa</taxon>
        <taxon>Nematoda</taxon>
        <taxon>Chromadorea</taxon>
        <taxon>Rhabditida</taxon>
        <taxon>Rhabditina</taxon>
        <taxon>Rhabditomorpha</taxon>
        <taxon>Strongyloidea</taxon>
        <taxon>Heligmosomidae</taxon>
        <taxon>Nippostrongylus</taxon>
    </lineage>
</organism>
<evidence type="ECO:0000313" key="2">
    <source>
        <dbReference type="EMBL" id="VDL82888.1"/>
    </source>
</evidence>
<dbReference type="AlphaFoldDB" id="A0A0N4YPI7"/>
<dbReference type="EMBL" id="UYSL01023939">
    <property type="protein sequence ID" value="VDL82888.1"/>
    <property type="molecule type" value="Genomic_DNA"/>
</dbReference>
<proteinExistence type="predicted"/>
<feature type="compositionally biased region" description="Polar residues" evidence="1">
    <location>
        <begin position="110"/>
        <end position="127"/>
    </location>
</feature>
<sequence>MKWKRKCIPKYMKHFACKQFKKKCGPIDFPVGNNLTTEVDQGSVFEEEEETDSQLKQDGLPILEQCRKWKKACAKEQPGHFSCKQHQRNCQMKGENSNNSTAAAPKHSAEQNSAELNRSSTNVTSSEVDSEETPDLLDTRQ</sequence>
<reference evidence="4" key="1">
    <citation type="submission" date="2017-02" db="UniProtKB">
        <authorList>
            <consortium name="WormBaseParasite"/>
        </authorList>
    </citation>
    <scope>IDENTIFICATION</scope>
</reference>
<keyword evidence="3" id="KW-1185">Reference proteome</keyword>
<accession>A0A0N4YPI7</accession>